<dbReference type="GO" id="GO:0047727">
    <property type="term" value="F:isobutyryl-CoA mutase activity"/>
    <property type="evidence" value="ECO:0007669"/>
    <property type="project" value="UniProtKB-UniRule"/>
</dbReference>
<dbReference type="InterPro" id="IPR006158">
    <property type="entry name" value="Cobalamin-bd"/>
</dbReference>
<dbReference type="InterPro" id="IPR027417">
    <property type="entry name" value="P-loop_NTPase"/>
</dbReference>
<evidence type="ECO:0000256" key="9">
    <source>
        <dbReference type="HAMAP-Rule" id="MF_02050"/>
    </source>
</evidence>
<dbReference type="GO" id="GO:0034784">
    <property type="term" value="F:pivalyl-CoA mutase activity"/>
    <property type="evidence" value="ECO:0007669"/>
    <property type="project" value="InterPro"/>
</dbReference>
<dbReference type="InterPro" id="IPR016176">
    <property type="entry name" value="Cbl-dep_enz_cat"/>
</dbReference>
<feature type="binding site" evidence="9">
    <location>
        <position position="237"/>
    </location>
    <ligand>
        <name>Mg(2+)</name>
        <dbReference type="ChEBI" id="CHEBI:18420"/>
        <label>2</label>
    </ligand>
</feature>
<feature type="binding site" evidence="9">
    <location>
        <position position="298"/>
    </location>
    <ligand>
        <name>Mg(2+)</name>
        <dbReference type="ChEBI" id="CHEBI:18420"/>
        <label>1</label>
        <note>catalytic</note>
    </ligand>
</feature>
<keyword evidence="3 9" id="KW-0547">Nucleotide-binding</keyword>
<dbReference type="RefSeq" id="WP_149475174.1">
    <property type="nucleotide sequence ID" value="NZ_JAGGMB010000001.1"/>
</dbReference>
<keyword evidence="9" id="KW-0460">Magnesium</keyword>
<accession>A0A9X0YSL1</accession>
<keyword evidence="6 9" id="KW-0143">Chaperone</keyword>
<keyword evidence="8 9" id="KW-0170">Cobalt</keyword>
<comment type="function">
    <text evidence="9">Catalyzes the reversible interconversion of isobutyryl-CoA and n-butyryl-CoA, using radical chemistry. Also exhibits GTPase activity, associated with its G-protein domain (MeaI) that functions as a chaperone that assists cofactor delivery and proper holo-enzyme assembly.</text>
</comment>
<keyword evidence="9" id="KW-0511">Multifunctional enzyme</keyword>
<protein>
    <recommendedName>
        <fullName evidence="9">Fused isobutyryl-CoA mutase</fullName>
    </recommendedName>
    <domain>
        <recommendedName>
            <fullName evidence="9">Isobutyryl-CoA mutase</fullName>
            <shortName evidence="9">ICM</shortName>
            <ecNumber evidence="9">5.4.99.13</ecNumber>
        </recommendedName>
    </domain>
    <domain>
        <recommendedName>
            <fullName evidence="9">P-loop GTPase</fullName>
            <ecNumber evidence="9">3.6.5.-</ecNumber>
        </recommendedName>
        <alternativeName>
            <fullName evidence="9">G-protein chaperone</fullName>
        </alternativeName>
    </domain>
</protein>
<dbReference type="Pfam" id="PF03308">
    <property type="entry name" value="MeaB"/>
    <property type="match status" value="1"/>
</dbReference>
<sequence length="1080" mass="122483">MEQVDVYVPKHPIRFVTASSLFDGHDASINIMRRILQASGAEVIHLGHNRSVEEVVHAAIQEDVQGIALSSYQGGHVEYFKYVIDLLKELDAEHIKVFGGGGGTIIPREIKELHDYGVDWIFSPEDGRKYGLQGMINRMLEQCDTLSPIDIENDFKKLIQGNRNAIGKFITYVESGFTDSDEKQKVLDGLKEKGNKNIPVLGITGTGGAGKSSLTDELIRRFMNEVPDKKVAIISIDPTKKKTGGALLGDRIRMNAIFNDRVYMRSLATRDSRTELSKAIQDVIDVVRASGFDFIMVETSGIGQGDAAITDITDLSMYVMTAEFGAPTQLEKIDMIDYADFIVINKFEQKGSEDALNQVRKQYERSRMLFHQDKKAFPVFGTIASQFHDAGTNALFAALIDRLNDKYHWDEKIDFDRHVISEKQNSIISNERRYYLLEIATYIRNYHQHTKKQSDIARKLYQLEGTKEVMDEKAIIEAIDQTIDQYTEQLDPQLKKKLENWETLKDSYQGDTMTFKVRDKEIVMDITTESLSGLKIPKVAFPKHMDWGERLTWLRKENVPGSFPFTAGVFPFKRTGEDPTRQFAGEGTPERTNRRFHYLSKNDEAKRLSTAFDSVTLYGEDPAERPDIYGKVGESGVNICTLEDMKKLYTGFDLTNPLTSVSMTINGPAPIILAMYFNTAIDQQVERFIDNNERKPTEEEYEKLKADTISVIRGTVQADILKEDQGQNTCIFSTEFALRMMGDIQEYFIENNVRNYYSVSISGYHIAEAGANPITQLAFTLANGFTYVEYYLSRGMDINKFAQNLSFFFSNGLDPEYTVIGRVARRIWAITMRDKYGANERSQKLKYHVQTSGRSLHAQEIDFNDIRTTLQALLAIQDNTNSLHTNAYDEAITTPTEESVRRAMAIQMIINKEFGLTKNENSLQGSFIVDELTDLVEEAVLQEFEKMNDRGGVLGAMERQYQRGKIQEESLYYEGKKHSGELPIIGVNTYINPNPPSDEQIDSMELARASKEEKEHQITELRKFQDTHKAEVEAALTRLKQVAASGGNIFTELLETVKVASLGQITTALYEVGGQYRRNM</sequence>
<comment type="caution">
    <text evidence="11">The sequence shown here is derived from an EMBL/GenBank/DDBJ whole genome shotgun (WGS) entry which is preliminary data.</text>
</comment>
<dbReference type="Gene3D" id="3.20.20.240">
    <property type="entry name" value="Methylmalonyl-CoA mutase"/>
    <property type="match status" value="1"/>
</dbReference>
<keyword evidence="5 9" id="KW-0342">GTP-binding</keyword>
<organism evidence="11 12">
    <name type="scientific">Oceanobacillus polygoni</name>
    <dbReference type="NCBI Taxonomy" id="1235259"/>
    <lineage>
        <taxon>Bacteria</taxon>
        <taxon>Bacillati</taxon>
        <taxon>Bacillota</taxon>
        <taxon>Bacilli</taxon>
        <taxon>Bacillales</taxon>
        <taxon>Bacillaceae</taxon>
        <taxon>Oceanobacillus</taxon>
    </lineage>
</organism>
<evidence type="ECO:0000259" key="10">
    <source>
        <dbReference type="PROSITE" id="PS51332"/>
    </source>
</evidence>
<evidence type="ECO:0000256" key="1">
    <source>
        <dbReference type="ARBA" id="ARBA00001922"/>
    </source>
</evidence>
<feature type="binding site" evidence="9">
    <location>
        <position position="1079"/>
    </location>
    <ligand>
        <name>GTP</name>
        <dbReference type="ChEBI" id="CHEBI:37565"/>
    </ligand>
</feature>
<keyword evidence="7 9" id="KW-0413">Isomerase</keyword>
<comment type="cofactor">
    <cofactor evidence="1 9">
        <name>adenosylcob(III)alamin</name>
        <dbReference type="ChEBI" id="CHEBI:18408"/>
    </cofactor>
</comment>
<dbReference type="SUPFAM" id="SSF51703">
    <property type="entry name" value="Cobalamin (vitamin B12)-dependent enzymes"/>
    <property type="match status" value="1"/>
</dbReference>
<comment type="domain">
    <text evidence="9">Is composed of four functional domains: the N-terminal 5'-deoxyadenosylcobalamin binding region that is homologous to the small subunit of ICM (IcmB), a middle P-loop GTPase domain (MeaI) that likely acts as a chaperone for ICM, a structured linker region involved in dimer formation, and a C-terminal part that is homologous to the large substrate-binding subunit of ICM (IcmA).</text>
</comment>
<feature type="binding site" evidence="9">
    <location>
        <position position="298"/>
    </location>
    <ligand>
        <name>Mg(2+)</name>
        <dbReference type="ChEBI" id="CHEBI:18420"/>
        <label>2</label>
    </ligand>
</feature>
<keyword evidence="9" id="KW-0479">Metal-binding</keyword>
<dbReference type="GO" id="GO:0031419">
    <property type="term" value="F:cobalamin binding"/>
    <property type="evidence" value="ECO:0007669"/>
    <property type="project" value="UniProtKB-UniRule"/>
</dbReference>
<feature type="binding site" evidence="9">
    <location>
        <position position="572"/>
    </location>
    <ligand>
        <name>substrate</name>
    </ligand>
</feature>
<feature type="binding site" evidence="9">
    <location>
        <position position="757"/>
    </location>
    <ligand>
        <name>substrate</name>
    </ligand>
</feature>
<feature type="binding site" evidence="9">
    <location>
        <position position="250"/>
    </location>
    <ligand>
        <name>Mg(2+)</name>
        <dbReference type="ChEBI" id="CHEBI:18420"/>
        <label>2</label>
    </ligand>
</feature>
<feature type="domain" description="B12-binding" evidence="10">
    <location>
        <begin position="12"/>
        <end position="150"/>
    </location>
</feature>
<evidence type="ECO:0000256" key="3">
    <source>
        <dbReference type="ARBA" id="ARBA00022741"/>
    </source>
</evidence>
<dbReference type="EMBL" id="JAGGMB010000001">
    <property type="protein sequence ID" value="MBP2076246.1"/>
    <property type="molecule type" value="Genomic_DNA"/>
</dbReference>
<comment type="catalytic activity">
    <reaction evidence="9">
        <text>2-methylpropanoyl-CoA = butanoyl-CoA</text>
        <dbReference type="Rhea" id="RHEA:13141"/>
        <dbReference type="ChEBI" id="CHEBI:57338"/>
        <dbReference type="ChEBI" id="CHEBI:57371"/>
        <dbReference type="EC" id="5.4.99.13"/>
    </reaction>
</comment>
<dbReference type="Proteomes" id="UP001138793">
    <property type="component" value="Unassembled WGS sequence"/>
</dbReference>
<feature type="binding site" evidence="9">
    <location>
        <position position="299"/>
    </location>
    <ligand>
        <name>Mg(2+)</name>
        <dbReference type="ChEBI" id="CHEBI:18420"/>
        <label>2</label>
    </ligand>
</feature>
<feature type="binding site" evidence="9">
    <location>
        <position position="253"/>
    </location>
    <ligand>
        <name>GTP</name>
        <dbReference type="ChEBI" id="CHEBI:37565"/>
    </ligand>
</feature>
<evidence type="ECO:0000313" key="11">
    <source>
        <dbReference type="EMBL" id="MBP2076246.1"/>
    </source>
</evidence>
<gene>
    <name evidence="9" type="primary">icmF</name>
    <name evidence="11" type="ORF">J2Z64_000457</name>
</gene>
<dbReference type="EC" id="3.6.5.-" evidence="9"/>
<evidence type="ECO:0000256" key="4">
    <source>
        <dbReference type="ARBA" id="ARBA00022801"/>
    </source>
</evidence>
<dbReference type="SUPFAM" id="SSF52242">
    <property type="entry name" value="Cobalamin (vitamin B12)-binding domain"/>
    <property type="match status" value="1"/>
</dbReference>
<feature type="binding site" evidence="9">
    <location>
        <position position="846"/>
    </location>
    <ligand>
        <name>substrate</name>
    </ligand>
</feature>
<comment type="caution">
    <text evidence="9">Lacks conserved residue(s) required for the propagation of feature annotation.</text>
</comment>
<feature type="binding site" evidence="9">
    <location>
        <begin position="208"/>
        <end position="213"/>
    </location>
    <ligand>
        <name>GTP</name>
        <dbReference type="ChEBI" id="CHEBI:37565"/>
    </ligand>
</feature>
<evidence type="ECO:0000256" key="7">
    <source>
        <dbReference type="ARBA" id="ARBA00023235"/>
    </source>
</evidence>
<dbReference type="GO" id="GO:0006637">
    <property type="term" value="P:acyl-CoA metabolic process"/>
    <property type="evidence" value="ECO:0007669"/>
    <property type="project" value="UniProtKB-UniRule"/>
</dbReference>
<feature type="binding site" description="axial binding residue" evidence="9">
    <location>
        <position position="25"/>
    </location>
    <ligand>
        <name>adenosylcob(III)alamin</name>
        <dbReference type="ChEBI" id="CHEBI:18408"/>
    </ligand>
    <ligandPart>
        <name>Co</name>
        <dbReference type="ChEBI" id="CHEBI:27638"/>
    </ligandPart>
</feature>
<dbReference type="AlphaFoldDB" id="A0A9X0YSL1"/>
<dbReference type="InterPro" id="IPR053439">
    <property type="entry name" value="IcmF/GTPase_domain"/>
</dbReference>
<dbReference type="Pfam" id="PF01642">
    <property type="entry name" value="MM_CoA_mutase"/>
    <property type="match status" value="2"/>
</dbReference>
<keyword evidence="12" id="KW-1185">Reference proteome</keyword>
<dbReference type="Gene3D" id="3.40.50.280">
    <property type="entry name" value="Cobalamin-binding domain"/>
    <property type="match status" value="1"/>
</dbReference>
<feature type="binding site" evidence="9">
    <location>
        <begin position="345"/>
        <end position="348"/>
    </location>
    <ligand>
        <name>GTP</name>
        <dbReference type="ChEBI" id="CHEBI:37565"/>
    </ligand>
</feature>
<evidence type="ECO:0000256" key="2">
    <source>
        <dbReference type="ARBA" id="ARBA00022628"/>
    </source>
</evidence>
<feature type="binding site" evidence="9">
    <location>
        <position position="841"/>
    </location>
    <ligand>
        <name>substrate</name>
    </ligand>
</feature>
<dbReference type="InterPro" id="IPR006099">
    <property type="entry name" value="MeMalonylCoA_mutase_a/b_cat"/>
</dbReference>
<dbReference type="CDD" id="cd02071">
    <property type="entry name" value="MM_CoA_mut_B12_BD"/>
    <property type="match status" value="1"/>
</dbReference>
<dbReference type="FunFam" id="3.40.50.280:FF:000005">
    <property type="entry name" value="Fused isobutyryl-CoA mutase"/>
    <property type="match status" value="1"/>
</dbReference>
<dbReference type="Pfam" id="PF02310">
    <property type="entry name" value="B12-binding"/>
    <property type="match status" value="1"/>
</dbReference>
<proteinExistence type="inferred from homology"/>
<dbReference type="GO" id="GO:0000287">
    <property type="term" value="F:magnesium ion binding"/>
    <property type="evidence" value="ECO:0007669"/>
    <property type="project" value="UniProtKB-UniRule"/>
</dbReference>
<feature type="binding site" evidence="9">
    <location>
        <position position="713"/>
    </location>
    <ligand>
        <name>substrate</name>
    </ligand>
</feature>
<feature type="binding site" evidence="9">
    <location>
        <position position="607"/>
    </location>
    <ligand>
        <name>substrate</name>
    </ligand>
</feature>
<dbReference type="Gene3D" id="3.40.50.300">
    <property type="entry name" value="P-loop containing nucleotide triphosphate hydrolases"/>
    <property type="match status" value="1"/>
</dbReference>
<dbReference type="SUPFAM" id="SSF52540">
    <property type="entry name" value="P-loop containing nucleoside triphosphate hydrolases"/>
    <property type="match status" value="1"/>
</dbReference>
<keyword evidence="2 9" id="KW-0846">Cobalamin</keyword>
<dbReference type="GO" id="GO:0003924">
    <property type="term" value="F:GTPase activity"/>
    <property type="evidence" value="ECO:0007669"/>
    <property type="project" value="UniProtKB-UniRule"/>
</dbReference>
<feature type="binding site" evidence="9">
    <location>
        <position position="250"/>
    </location>
    <ligand>
        <name>Mg(2+)</name>
        <dbReference type="ChEBI" id="CHEBI:18420"/>
        <label>1</label>
        <note>catalytic</note>
    </ligand>
</feature>
<evidence type="ECO:0000256" key="6">
    <source>
        <dbReference type="ARBA" id="ARBA00023186"/>
    </source>
</evidence>
<reference evidence="11" key="1">
    <citation type="submission" date="2021-03" db="EMBL/GenBank/DDBJ databases">
        <title>Genomic Encyclopedia of Type Strains, Phase IV (KMG-IV): sequencing the most valuable type-strain genomes for metagenomic binning, comparative biology and taxonomic classification.</title>
        <authorList>
            <person name="Goeker M."/>
        </authorList>
    </citation>
    <scope>NUCLEOTIDE SEQUENCE</scope>
    <source>
        <strain evidence="11">DSM 107338</strain>
    </source>
</reference>
<evidence type="ECO:0000313" key="12">
    <source>
        <dbReference type="Proteomes" id="UP001138793"/>
    </source>
</evidence>
<feature type="binding site" evidence="9">
    <location>
        <position position="212"/>
    </location>
    <ligand>
        <name>Mg(2+)</name>
        <dbReference type="ChEBI" id="CHEBI:18420"/>
        <label>1</label>
        <note>catalytic</note>
    </ligand>
</feature>
<comment type="cofactor">
    <cofactor evidence="9">
        <name>Mg(2+)</name>
        <dbReference type="ChEBI" id="CHEBI:18420"/>
    </cofactor>
</comment>
<keyword evidence="4 9" id="KW-0378">Hydrolase</keyword>
<dbReference type="InterPro" id="IPR033669">
    <property type="entry name" value="IcmF"/>
</dbReference>
<name>A0A9X0YSL1_9BACI</name>
<dbReference type="GO" id="GO:0005525">
    <property type="term" value="F:GTP binding"/>
    <property type="evidence" value="ECO:0007669"/>
    <property type="project" value="UniProtKB-UniRule"/>
</dbReference>
<comment type="subunit">
    <text evidence="9">Homodimer.</text>
</comment>
<dbReference type="EC" id="5.4.99.13" evidence="9"/>
<feature type="binding site" evidence="9">
    <location>
        <position position="236"/>
    </location>
    <ligand>
        <name>Mg(2+)</name>
        <dbReference type="ChEBI" id="CHEBI:18420"/>
        <label>2</label>
    </ligand>
</feature>
<dbReference type="PROSITE" id="PS51332">
    <property type="entry name" value="B12_BINDING"/>
    <property type="match status" value="1"/>
</dbReference>
<dbReference type="InterPro" id="IPR052040">
    <property type="entry name" value="GTPase/Isobutyryl-CoA_mutase"/>
</dbReference>
<dbReference type="HAMAP" id="MF_02050">
    <property type="entry name" value="IcmF"/>
    <property type="match status" value="1"/>
</dbReference>
<evidence type="ECO:0000256" key="5">
    <source>
        <dbReference type="ARBA" id="ARBA00023134"/>
    </source>
</evidence>
<dbReference type="PANTHER" id="PTHR43087">
    <property type="entry name" value="LYSINE/ARGININE/ORNITHINE TRANSPORT SYSTEM KINASE"/>
    <property type="match status" value="1"/>
</dbReference>
<dbReference type="NCBIfam" id="NF045497">
    <property type="entry name" value="IsobCoAmut_IcmF"/>
    <property type="match status" value="1"/>
</dbReference>
<evidence type="ECO:0000256" key="8">
    <source>
        <dbReference type="ARBA" id="ARBA00023285"/>
    </source>
</evidence>
<comment type="similarity">
    <text evidence="9">Belongs to the IcmF family.</text>
</comment>
<dbReference type="PANTHER" id="PTHR43087:SF1">
    <property type="entry name" value="LAO_AO TRANSPORT SYSTEM ATPASE"/>
    <property type="match status" value="1"/>
</dbReference>
<dbReference type="OrthoDB" id="9762378at2"/>
<dbReference type="InterPro" id="IPR036724">
    <property type="entry name" value="Cobalamin-bd_sf"/>
</dbReference>
<feature type="binding site" evidence="9">
    <location>
        <position position="806"/>
    </location>
    <ligand>
        <name>substrate</name>
    </ligand>
</feature>
<feature type="binding site" evidence="9">
    <location>
        <position position="958"/>
    </location>
    <ligand>
        <name>GTP</name>
        <dbReference type="ChEBI" id="CHEBI:37565"/>
    </ligand>
</feature>
<comment type="catalytic activity">
    <reaction evidence="9">
        <text>GTP + H2O = GDP + phosphate + H(+)</text>
        <dbReference type="Rhea" id="RHEA:19669"/>
        <dbReference type="ChEBI" id="CHEBI:15377"/>
        <dbReference type="ChEBI" id="CHEBI:15378"/>
        <dbReference type="ChEBI" id="CHEBI:37565"/>
        <dbReference type="ChEBI" id="CHEBI:43474"/>
        <dbReference type="ChEBI" id="CHEBI:58189"/>
    </reaction>
</comment>